<reference evidence="3 4" key="1">
    <citation type="submission" date="2019-02" db="EMBL/GenBank/DDBJ databases">
        <title>Deep-cultivation of Planctomycetes and their phenomic and genomic characterization uncovers novel biology.</title>
        <authorList>
            <person name="Wiegand S."/>
            <person name="Jogler M."/>
            <person name="Boedeker C."/>
            <person name="Pinto D."/>
            <person name="Vollmers J."/>
            <person name="Rivas-Marin E."/>
            <person name="Kohn T."/>
            <person name="Peeters S.H."/>
            <person name="Heuer A."/>
            <person name="Rast P."/>
            <person name="Oberbeckmann S."/>
            <person name="Bunk B."/>
            <person name="Jeske O."/>
            <person name="Meyerdierks A."/>
            <person name="Storesund J.E."/>
            <person name="Kallscheuer N."/>
            <person name="Luecker S."/>
            <person name="Lage O.M."/>
            <person name="Pohl T."/>
            <person name="Merkel B.J."/>
            <person name="Hornburger P."/>
            <person name="Mueller R.-W."/>
            <person name="Bruemmer F."/>
            <person name="Labrenz M."/>
            <person name="Spormann A.M."/>
            <person name="Op den Camp H."/>
            <person name="Overmann J."/>
            <person name="Amann R."/>
            <person name="Jetten M.S.M."/>
            <person name="Mascher T."/>
            <person name="Medema M.H."/>
            <person name="Devos D.P."/>
            <person name="Kaster A.-K."/>
            <person name="Ovreas L."/>
            <person name="Rohde M."/>
            <person name="Galperin M.Y."/>
            <person name="Jogler C."/>
        </authorList>
    </citation>
    <scope>NUCLEOTIDE SEQUENCE [LARGE SCALE GENOMIC DNA]</scope>
    <source>
        <strain evidence="3 4">Mal4</strain>
    </source>
</reference>
<dbReference type="GO" id="GO:0016757">
    <property type="term" value="F:glycosyltransferase activity"/>
    <property type="evidence" value="ECO:0007669"/>
    <property type="project" value="UniProtKB-KW"/>
</dbReference>
<gene>
    <name evidence="3" type="primary">epsF_1</name>
    <name evidence="3" type="ORF">Mal4_03750</name>
</gene>
<dbReference type="Gene3D" id="3.40.50.2000">
    <property type="entry name" value="Glycogen Phosphorylase B"/>
    <property type="match status" value="2"/>
</dbReference>
<keyword evidence="3" id="KW-0328">Glycosyltransferase</keyword>
<organism evidence="3 4">
    <name type="scientific">Maioricimonas rarisocia</name>
    <dbReference type="NCBI Taxonomy" id="2528026"/>
    <lineage>
        <taxon>Bacteria</taxon>
        <taxon>Pseudomonadati</taxon>
        <taxon>Planctomycetota</taxon>
        <taxon>Planctomycetia</taxon>
        <taxon>Planctomycetales</taxon>
        <taxon>Planctomycetaceae</taxon>
        <taxon>Maioricimonas</taxon>
    </lineage>
</organism>
<name>A0A517Z0T7_9PLAN</name>
<dbReference type="Proteomes" id="UP000320496">
    <property type="component" value="Chromosome"/>
</dbReference>
<dbReference type="EMBL" id="CP036275">
    <property type="protein sequence ID" value="QDU36092.1"/>
    <property type="molecule type" value="Genomic_DNA"/>
</dbReference>
<keyword evidence="3" id="KW-0808">Transferase</keyword>
<dbReference type="InterPro" id="IPR028098">
    <property type="entry name" value="Glyco_trans_4-like_N"/>
</dbReference>
<dbReference type="PANTHER" id="PTHR12526">
    <property type="entry name" value="GLYCOSYLTRANSFERASE"/>
    <property type="match status" value="1"/>
</dbReference>
<protein>
    <submittedName>
        <fullName evidence="3">Glycosyltransferase EpsF</fullName>
        <ecNumber evidence="3">2.4.-.-</ecNumber>
    </submittedName>
</protein>
<dbReference type="PANTHER" id="PTHR12526:SF636">
    <property type="entry name" value="BLL3647 PROTEIN"/>
    <property type="match status" value="1"/>
</dbReference>
<dbReference type="OrthoDB" id="232381at2"/>
<proteinExistence type="predicted"/>
<feature type="domain" description="Glycosyl transferase family 1" evidence="1">
    <location>
        <begin position="216"/>
        <end position="381"/>
    </location>
</feature>
<keyword evidence="4" id="KW-1185">Reference proteome</keyword>
<evidence type="ECO:0000313" key="4">
    <source>
        <dbReference type="Proteomes" id="UP000320496"/>
    </source>
</evidence>
<dbReference type="SUPFAM" id="SSF53756">
    <property type="entry name" value="UDP-Glycosyltransferase/glycogen phosphorylase"/>
    <property type="match status" value="1"/>
</dbReference>
<dbReference type="Pfam" id="PF00534">
    <property type="entry name" value="Glycos_transf_1"/>
    <property type="match status" value="1"/>
</dbReference>
<dbReference type="KEGG" id="mri:Mal4_03750"/>
<dbReference type="AlphaFoldDB" id="A0A517Z0T7"/>
<dbReference type="Pfam" id="PF13439">
    <property type="entry name" value="Glyco_transf_4"/>
    <property type="match status" value="1"/>
</dbReference>
<sequence length="416" mass="45648">MAGPQNELPTVSSVTLVLPERNDRVKADEDKLRVAYMVRTFNVGGLERCIARLANYLDRERFEPMVICLRKSGSAADWLERDDVPILELNQRDGNDPFALRRLAQMLREQRVDIVHSHNWGTLVETAIARSWADVPAHVHTEHGQGLHAEQKGLKKKLRTTVERWAFDRASQIVICAESVRPLIHRRNGFPKERMLFIPNGVEDPAQVPVAVPPAELRQQLGIPADAIVVGSLGRLAEVKGFATAVEAVAMLREREQNVHLVLVGDGPEEQNLRSLAGQLGIAAYVHLPGRQSQVADWLRMFDVYVNSSRSEAMSMGILEAMAAGIPILATDVGDNRLLVDGAPACGLVTPAGNASSMAAQLERFVNDSPLRASFGVAGRDRYLQHYSIATMASQHAELYLHHSSGVAPELAAAAQ</sequence>
<feature type="domain" description="Glycosyltransferase subfamily 4-like N-terminal" evidence="2">
    <location>
        <begin position="43"/>
        <end position="203"/>
    </location>
</feature>
<dbReference type="EC" id="2.4.-.-" evidence="3"/>
<evidence type="ECO:0000259" key="2">
    <source>
        <dbReference type="Pfam" id="PF13439"/>
    </source>
</evidence>
<evidence type="ECO:0000259" key="1">
    <source>
        <dbReference type="Pfam" id="PF00534"/>
    </source>
</evidence>
<dbReference type="InterPro" id="IPR001296">
    <property type="entry name" value="Glyco_trans_1"/>
</dbReference>
<accession>A0A517Z0T7</accession>
<evidence type="ECO:0000313" key="3">
    <source>
        <dbReference type="EMBL" id="QDU36092.1"/>
    </source>
</evidence>